<reference evidence="2 3" key="1">
    <citation type="submission" date="2019-02" db="EMBL/GenBank/DDBJ databases">
        <title>Deep-cultivation of Planctomycetes and their phenomic and genomic characterization uncovers novel biology.</title>
        <authorList>
            <person name="Wiegand S."/>
            <person name="Jogler M."/>
            <person name="Boedeker C."/>
            <person name="Pinto D."/>
            <person name="Vollmers J."/>
            <person name="Rivas-Marin E."/>
            <person name="Kohn T."/>
            <person name="Peeters S.H."/>
            <person name="Heuer A."/>
            <person name="Rast P."/>
            <person name="Oberbeckmann S."/>
            <person name="Bunk B."/>
            <person name="Jeske O."/>
            <person name="Meyerdierks A."/>
            <person name="Storesund J.E."/>
            <person name="Kallscheuer N."/>
            <person name="Luecker S."/>
            <person name="Lage O.M."/>
            <person name="Pohl T."/>
            <person name="Merkel B.J."/>
            <person name="Hornburger P."/>
            <person name="Mueller R.-W."/>
            <person name="Bruemmer F."/>
            <person name="Labrenz M."/>
            <person name="Spormann A.M."/>
            <person name="Op den Camp H."/>
            <person name="Overmann J."/>
            <person name="Amann R."/>
            <person name="Jetten M.S.M."/>
            <person name="Mascher T."/>
            <person name="Medema M.H."/>
            <person name="Devos D.P."/>
            <person name="Kaster A.-K."/>
            <person name="Ovreas L."/>
            <person name="Rohde M."/>
            <person name="Galperin M.Y."/>
            <person name="Jogler C."/>
        </authorList>
    </citation>
    <scope>NUCLEOTIDE SEQUENCE [LARGE SCALE GENOMIC DNA]</scope>
    <source>
        <strain evidence="2 3">K22_7</strain>
    </source>
</reference>
<evidence type="ECO:0000313" key="3">
    <source>
        <dbReference type="Proteomes" id="UP000318538"/>
    </source>
</evidence>
<dbReference type="Gene3D" id="2.60.120.200">
    <property type="match status" value="1"/>
</dbReference>
<dbReference type="Pfam" id="PF21294">
    <property type="entry name" value="Polysacc_lyase_14"/>
    <property type="match status" value="1"/>
</dbReference>
<protein>
    <recommendedName>
        <fullName evidence="1">Polysaccharide lyase 14 domain-containing protein</fullName>
    </recommendedName>
</protein>
<accession>A0A517N548</accession>
<dbReference type="PANTHER" id="PTHR40124">
    <property type="match status" value="1"/>
</dbReference>
<dbReference type="AlphaFoldDB" id="A0A517N548"/>
<organism evidence="2 3">
    <name type="scientific">Rubripirellula lacrimiformis</name>
    <dbReference type="NCBI Taxonomy" id="1930273"/>
    <lineage>
        <taxon>Bacteria</taxon>
        <taxon>Pseudomonadati</taxon>
        <taxon>Planctomycetota</taxon>
        <taxon>Planctomycetia</taxon>
        <taxon>Pirellulales</taxon>
        <taxon>Pirellulaceae</taxon>
        <taxon>Rubripirellula</taxon>
    </lineage>
</organism>
<dbReference type="InterPro" id="IPR048958">
    <property type="entry name" value="Polysacc_lyase_14"/>
</dbReference>
<evidence type="ECO:0000313" key="2">
    <source>
        <dbReference type="EMBL" id="QDT02254.1"/>
    </source>
</evidence>
<name>A0A517N548_9BACT</name>
<dbReference type="PANTHER" id="PTHR40124:SF1">
    <property type="entry name" value="DISAGGREGATASE RELATED REPEAT PROTEIN"/>
    <property type="match status" value="1"/>
</dbReference>
<keyword evidence="3" id="KW-1185">Reference proteome</keyword>
<feature type="domain" description="Polysaccharide lyase 14" evidence="1">
    <location>
        <begin position="81"/>
        <end position="274"/>
    </location>
</feature>
<evidence type="ECO:0000259" key="1">
    <source>
        <dbReference type="Pfam" id="PF21294"/>
    </source>
</evidence>
<dbReference type="KEGG" id="rlc:K227x_06270"/>
<dbReference type="Proteomes" id="UP000318538">
    <property type="component" value="Chromosome"/>
</dbReference>
<sequence>MKIAAVALICMTAPAYRCGVLRADQPQTRESKTETDGAIILRNDFSDESIGAYTDDAFKSDRDWGKVRWVHFHGRANIVDDHGDKKLRLTFPKGKFGHQETGGNAAVSIGKHDEIYQRVTIRFEPGFSFVKTGKIVGLGSGAHWSGGNVPREGQGYTSRFIWDRQHEAAMYLYHMDQRSKYGDVLNLGFKFQTGVDYTLTQRIKANTGSQKNGILQVWASQDGGQPKLVVDRNDLRFGTEGRSATELMFVAPFHGGGDASFAAGQTSYMTLDDFVVSSAKFSDLP</sequence>
<dbReference type="EMBL" id="CP036525">
    <property type="protein sequence ID" value="QDT02254.1"/>
    <property type="molecule type" value="Genomic_DNA"/>
</dbReference>
<gene>
    <name evidence="2" type="ORF">K227x_06270</name>
</gene>
<proteinExistence type="predicted"/>